<feature type="signal peptide" evidence="1">
    <location>
        <begin position="1"/>
        <end position="21"/>
    </location>
</feature>
<dbReference type="Proteomes" id="UP001331761">
    <property type="component" value="Unassembled WGS sequence"/>
</dbReference>
<sequence>MRKVFLQLLIASTIGIRWINASDTEDIEDMDDVREKRDISKKKLFGEKGKGLFERYATVSIVIRDAVCYSAPSKSQFTVHLLALDFEDRFLSALRINGRNFTYDKSISSYTYRRKVLYKHRSGLGLLQCFHEGYVDCAPRADAVMIRFEAVPDDPWAIDHIDVQVYFQAGYAGKTWQIWHFEHSVLKPCNAWLDSRATYQFGPRNGLFIKHDYWYFPGPFERIRDWV</sequence>
<dbReference type="AlphaFoldDB" id="A0AAN8GAI6"/>
<evidence type="ECO:0000313" key="2">
    <source>
        <dbReference type="EMBL" id="KAK5984868.1"/>
    </source>
</evidence>
<dbReference type="EMBL" id="WIXE01002389">
    <property type="protein sequence ID" value="KAK5984868.1"/>
    <property type="molecule type" value="Genomic_DNA"/>
</dbReference>
<keyword evidence="1" id="KW-0732">Signal</keyword>
<keyword evidence="3" id="KW-1185">Reference proteome</keyword>
<gene>
    <name evidence="2" type="ORF">GCK32_016002</name>
</gene>
<accession>A0AAN8GAI6</accession>
<protein>
    <submittedName>
        <fullName evidence="2">Uncharacterized protein</fullName>
    </submittedName>
</protein>
<evidence type="ECO:0000313" key="3">
    <source>
        <dbReference type="Proteomes" id="UP001331761"/>
    </source>
</evidence>
<feature type="chain" id="PRO_5042969736" evidence="1">
    <location>
        <begin position="22"/>
        <end position="227"/>
    </location>
</feature>
<proteinExistence type="predicted"/>
<comment type="caution">
    <text evidence="2">The sequence shown here is derived from an EMBL/GenBank/DDBJ whole genome shotgun (WGS) entry which is preliminary data.</text>
</comment>
<evidence type="ECO:0000256" key="1">
    <source>
        <dbReference type="SAM" id="SignalP"/>
    </source>
</evidence>
<name>A0AAN8GAI6_TRICO</name>
<organism evidence="2 3">
    <name type="scientific">Trichostrongylus colubriformis</name>
    <name type="common">Black scour worm</name>
    <dbReference type="NCBI Taxonomy" id="6319"/>
    <lineage>
        <taxon>Eukaryota</taxon>
        <taxon>Metazoa</taxon>
        <taxon>Ecdysozoa</taxon>
        <taxon>Nematoda</taxon>
        <taxon>Chromadorea</taxon>
        <taxon>Rhabditida</taxon>
        <taxon>Rhabditina</taxon>
        <taxon>Rhabditomorpha</taxon>
        <taxon>Strongyloidea</taxon>
        <taxon>Trichostrongylidae</taxon>
        <taxon>Trichostrongylus</taxon>
    </lineage>
</organism>
<reference evidence="2 3" key="1">
    <citation type="submission" date="2019-10" db="EMBL/GenBank/DDBJ databases">
        <title>Assembly and Annotation for the nematode Trichostrongylus colubriformis.</title>
        <authorList>
            <person name="Martin J."/>
        </authorList>
    </citation>
    <scope>NUCLEOTIDE SEQUENCE [LARGE SCALE GENOMIC DNA]</scope>
    <source>
        <strain evidence="2">G859</strain>
        <tissue evidence="2">Whole worm</tissue>
    </source>
</reference>